<evidence type="ECO:0000313" key="3">
    <source>
        <dbReference type="Proteomes" id="UP000192596"/>
    </source>
</evidence>
<sequence>MYATREPTDFYPSELLTIKALFVARQYRQCINACRQTMLVSHQSDQSNPMRQAFVHLYLGLAHDELARALHEHSQAKLPAFDEAEQHFRTAMDALPSVAECRASLCKLPASVIGAAEADEKASLDRLFDDKESERVDSAVSPPPNMLQRDYSSMSLLDVRPRLQKSTSQGLLRPIRPGSPPKQYHLSPKLPYIGTAHSRSYLPTLLTTNTPTYRPRSKLASFEVSPTSPVSPIGSAVFSSDISAAVSPMSAQTPVDDLPEPIFETPKKPVNTAARPVLDLSKIESHLDALCAQLQTHLRLVQTARLKTTIPQAQRSARTGPTVGTPLARIPRGKRTGISEPKTPSTKGVAQSRSFWSFTPADVQASEKQKRIEEGRARSWKRQRFDAGRYRELAERALAES</sequence>
<keyword evidence="3" id="KW-1185">Reference proteome</keyword>
<accession>A0A1V8SK58</accession>
<reference evidence="3" key="1">
    <citation type="submission" date="2017-03" db="EMBL/GenBank/DDBJ databases">
        <title>Genomes of endolithic fungi from Antarctica.</title>
        <authorList>
            <person name="Coleine C."/>
            <person name="Masonjones S."/>
            <person name="Stajich J.E."/>
        </authorList>
    </citation>
    <scope>NUCLEOTIDE SEQUENCE [LARGE SCALE GENOMIC DNA]</scope>
    <source>
        <strain evidence="3">CCFEE 5527</strain>
    </source>
</reference>
<dbReference type="InParanoid" id="A0A1V8SK58"/>
<dbReference type="Proteomes" id="UP000192596">
    <property type="component" value="Unassembled WGS sequence"/>
</dbReference>
<comment type="caution">
    <text evidence="2">The sequence shown here is derived from an EMBL/GenBank/DDBJ whole genome shotgun (WGS) entry which is preliminary data.</text>
</comment>
<proteinExistence type="predicted"/>
<gene>
    <name evidence="2" type="ORF">B0A48_14384</name>
</gene>
<evidence type="ECO:0000256" key="1">
    <source>
        <dbReference type="SAM" id="MobiDB-lite"/>
    </source>
</evidence>
<organism evidence="2 3">
    <name type="scientific">Cryoendolithus antarcticus</name>
    <dbReference type="NCBI Taxonomy" id="1507870"/>
    <lineage>
        <taxon>Eukaryota</taxon>
        <taxon>Fungi</taxon>
        <taxon>Dikarya</taxon>
        <taxon>Ascomycota</taxon>
        <taxon>Pezizomycotina</taxon>
        <taxon>Dothideomycetes</taxon>
        <taxon>Dothideomycetidae</taxon>
        <taxon>Cladosporiales</taxon>
        <taxon>Cladosporiaceae</taxon>
        <taxon>Cryoendolithus</taxon>
    </lineage>
</organism>
<protein>
    <submittedName>
        <fullName evidence="2">Uncharacterized protein</fullName>
    </submittedName>
</protein>
<name>A0A1V8SK58_9PEZI</name>
<evidence type="ECO:0000313" key="2">
    <source>
        <dbReference type="EMBL" id="OQN99407.1"/>
    </source>
</evidence>
<feature type="region of interest" description="Disordered" evidence="1">
    <location>
        <begin position="166"/>
        <end position="185"/>
    </location>
</feature>
<dbReference type="EMBL" id="NAJO01000040">
    <property type="protein sequence ID" value="OQN99407.1"/>
    <property type="molecule type" value="Genomic_DNA"/>
</dbReference>
<feature type="region of interest" description="Disordered" evidence="1">
    <location>
        <begin position="312"/>
        <end position="385"/>
    </location>
</feature>
<feature type="compositionally biased region" description="Polar residues" evidence="1">
    <location>
        <begin position="342"/>
        <end position="357"/>
    </location>
</feature>
<dbReference type="OrthoDB" id="3641178at2759"/>
<feature type="compositionally biased region" description="Basic and acidic residues" evidence="1">
    <location>
        <begin position="365"/>
        <end position="385"/>
    </location>
</feature>
<dbReference type="AlphaFoldDB" id="A0A1V8SK58"/>